<evidence type="ECO:0000313" key="2">
    <source>
        <dbReference type="Proteomes" id="UP000501690"/>
    </source>
</evidence>
<protein>
    <submittedName>
        <fullName evidence="1">Uncharacterized protein</fullName>
    </submittedName>
</protein>
<organism evidence="1 2">
    <name type="scientific">Vigna unguiculata</name>
    <name type="common">Cowpea</name>
    <dbReference type="NCBI Taxonomy" id="3917"/>
    <lineage>
        <taxon>Eukaryota</taxon>
        <taxon>Viridiplantae</taxon>
        <taxon>Streptophyta</taxon>
        <taxon>Embryophyta</taxon>
        <taxon>Tracheophyta</taxon>
        <taxon>Spermatophyta</taxon>
        <taxon>Magnoliopsida</taxon>
        <taxon>eudicotyledons</taxon>
        <taxon>Gunneridae</taxon>
        <taxon>Pentapetalae</taxon>
        <taxon>rosids</taxon>
        <taxon>fabids</taxon>
        <taxon>Fabales</taxon>
        <taxon>Fabaceae</taxon>
        <taxon>Papilionoideae</taxon>
        <taxon>50 kb inversion clade</taxon>
        <taxon>NPAAA clade</taxon>
        <taxon>indigoferoid/millettioid clade</taxon>
        <taxon>Phaseoleae</taxon>
        <taxon>Vigna</taxon>
    </lineage>
</organism>
<dbReference type="AlphaFoldDB" id="A0A4D6MCX2"/>
<keyword evidence="2" id="KW-1185">Reference proteome</keyword>
<dbReference type="Proteomes" id="UP000501690">
    <property type="component" value="Linkage Group LG7"/>
</dbReference>
<evidence type="ECO:0000313" key="1">
    <source>
        <dbReference type="EMBL" id="QCD98837.1"/>
    </source>
</evidence>
<accession>A0A4D6MCX2</accession>
<reference evidence="1 2" key="1">
    <citation type="submission" date="2019-04" db="EMBL/GenBank/DDBJ databases">
        <title>An improved genome assembly and genetic linkage map for asparagus bean, Vigna unguiculata ssp. sesquipedialis.</title>
        <authorList>
            <person name="Xia Q."/>
            <person name="Zhang R."/>
            <person name="Dong Y."/>
        </authorList>
    </citation>
    <scope>NUCLEOTIDE SEQUENCE [LARGE SCALE GENOMIC DNA]</scope>
    <source>
        <tissue evidence="1">Leaf</tissue>
    </source>
</reference>
<proteinExistence type="predicted"/>
<name>A0A4D6MCX2_VIGUN</name>
<sequence length="121" mass="13998">MRITYEADRPMDLHGLMRDQPGDRSTDGLLRGNAWFVCRTDRPMVPYEGTRASSGGPIDRWSPVVHLWGRSTDGPLWFICGAVRPMVMFHRQVLPALFDGPKDCALPMVRWEYHYFIPYTK</sequence>
<gene>
    <name evidence="1" type="ORF">DEO72_LG7g114</name>
</gene>
<dbReference type="EMBL" id="CP039351">
    <property type="protein sequence ID" value="QCD98837.1"/>
    <property type="molecule type" value="Genomic_DNA"/>
</dbReference>